<sequence length="54" mass="6104">MTEHIAGEIIDVVSDRVDSGIHTRITVDLRVRIAPQDLQRVDITKPISIQQEPK</sequence>
<evidence type="ECO:0000313" key="1">
    <source>
        <dbReference type="EMBL" id="QGS34076.1"/>
    </source>
</evidence>
<proteinExistence type="predicted"/>
<reference evidence="1 2" key="1">
    <citation type="submission" date="2019-11" db="EMBL/GenBank/DDBJ databases">
        <title>FDA dAtabase for Regulatory Grade micrObial Sequences (FDA-ARGOS): Supporting development and validation of Infectious Disease Dx tests.</title>
        <authorList>
            <person name="Kerrigan L."/>
            <person name="Long C."/>
            <person name="Tallon L."/>
            <person name="Sadzewicz L."/>
            <person name="Vavikolanu K."/>
            <person name="Mehta A."/>
            <person name="Aluvathingal J."/>
            <person name="Nadendla S."/>
            <person name="Yan Y."/>
            <person name="Sichtig H."/>
        </authorList>
    </citation>
    <scope>NUCLEOTIDE SEQUENCE [LARGE SCALE GENOMIC DNA]</scope>
    <source>
        <strain evidence="1 2">FDAARGOS_674</strain>
    </source>
</reference>
<dbReference type="AlphaFoldDB" id="A0A6B8TM80"/>
<protein>
    <submittedName>
        <fullName evidence="1">Uncharacterized protein</fullName>
    </submittedName>
</protein>
<name>A0A6B8TM80_9CORY</name>
<dbReference type="RefSeq" id="WP_155867872.1">
    <property type="nucleotide sequence ID" value="NZ_CP046322.1"/>
</dbReference>
<dbReference type="KEGG" id="cxe:FOB82_03060"/>
<dbReference type="Proteomes" id="UP000426857">
    <property type="component" value="Chromosome"/>
</dbReference>
<accession>A0A6B8TM80</accession>
<evidence type="ECO:0000313" key="2">
    <source>
        <dbReference type="Proteomes" id="UP000426857"/>
    </source>
</evidence>
<gene>
    <name evidence="1" type="ORF">FOB82_03060</name>
</gene>
<dbReference type="EMBL" id="CP046322">
    <property type="protein sequence ID" value="QGS34076.1"/>
    <property type="molecule type" value="Genomic_DNA"/>
</dbReference>
<organism evidence="1 2">
    <name type="scientific">Corynebacterium xerosis</name>
    <dbReference type="NCBI Taxonomy" id="1725"/>
    <lineage>
        <taxon>Bacteria</taxon>
        <taxon>Bacillati</taxon>
        <taxon>Actinomycetota</taxon>
        <taxon>Actinomycetes</taxon>
        <taxon>Mycobacteriales</taxon>
        <taxon>Corynebacteriaceae</taxon>
        <taxon>Corynebacterium</taxon>
    </lineage>
</organism>